<gene>
    <name evidence="4" type="ORF">EAH_00060360</name>
</gene>
<feature type="region of interest" description="Disordered" evidence="2">
    <location>
        <begin position="33"/>
        <end position="68"/>
    </location>
</feature>
<evidence type="ECO:0000256" key="1">
    <source>
        <dbReference type="SAM" id="Coils"/>
    </source>
</evidence>
<evidence type="ECO:0008006" key="6">
    <source>
        <dbReference type="Google" id="ProtNLM"/>
    </source>
</evidence>
<feature type="compositionally biased region" description="Pro residues" evidence="2">
    <location>
        <begin position="645"/>
        <end position="655"/>
    </location>
</feature>
<evidence type="ECO:0000256" key="3">
    <source>
        <dbReference type="SAM" id="SignalP"/>
    </source>
</evidence>
<dbReference type="GeneID" id="25274106"/>
<dbReference type="PRINTS" id="PR01217">
    <property type="entry name" value="PRICHEXTENSN"/>
</dbReference>
<evidence type="ECO:0000313" key="5">
    <source>
        <dbReference type="Proteomes" id="UP000018050"/>
    </source>
</evidence>
<reference evidence="4" key="1">
    <citation type="submission" date="2013-10" db="EMBL/GenBank/DDBJ databases">
        <title>Genomic analysis of the causative agents of coccidiosis in chickens.</title>
        <authorList>
            <person name="Reid A.J."/>
            <person name="Blake D."/>
            <person name="Billington K."/>
            <person name="Browne H."/>
            <person name="Dunn M."/>
            <person name="Hung S."/>
            <person name="Kawahara F."/>
            <person name="Miranda-Saavedra D."/>
            <person name="Mourier T."/>
            <person name="Nagra H."/>
            <person name="Otto T.D."/>
            <person name="Rawlings N."/>
            <person name="Sanchez A."/>
            <person name="Sanders M."/>
            <person name="Subramaniam C."/>
            <person name="Tay Y."/>
            <person name="Dear P."/>
            <person name="Doerig C."/>
            <person name="Gruber A."/>
            <person name="Parkinson J."/>
            <person name="Shirley M."/>
            <person name="Wan K.L."/>
            <person name="Berriman M."/>
            <person name="Tomley F."/>
            <person name="Pain A."/>
        </authorList>
    </citation>
    <scope>NUCLEOTIDE SEQUENCE</scope>
    <source>
        <strain evidence="4">Houghton</strain>
    </source>
</reference>
<feature type="signal peptide" evidence="3">
    <location>
        <begin position="1"/>
        <end position="20"/>
    </location>
</feature>
<reference evidence="4" key="2">
    <citation type="submission" date="2013-10" db="EMBL/GenBank/DDBJ databases">
        <authorList>
            <person name="Aslett M."/>
        </authorList>
    </citation>
    <scope>NUCLEOTIDE SEQUENCE</scope>
    <source>
        <strain evidence="4">Houghton</strain>
    </source>
</reference>
<keyword evidence="3" id="KW-0732">Signal</keyword>
<feature type="compositionally biased region" description="Pro residues" evidence="2">
    <location>
        <begin position="684"/>
        <end position="702"/>
    </location>
</feature>
<feature type="region of interest" description="Disordered" evidence="2">
    <location>
        <begin position="597"/>
        <end position="617"/>
    </location>
</feature>
<dbReference type="VEuPathDB" id="ToxoDB:EAH_00060360"/>
<evidence type="ECO:0000313" key="4">
    <source>
        <dbReference type="EMBL" id="CDI81303.1"/>
    </source>
</evidence>
<protein>
    <recommendedName>
        <fullName evidence="6">Transmembrane protein</fullName>
    </recommendedName>
</protein>
<feature type="compositionally biased region" description="Low complexity" evidence="2">
    <location>
        <begin position="717"/>
        <end position="744"/>
    </location>
</feature>
<feature type="region of interest" description="Disordered" evidence="2">
    <location>
        <begin position="86"/>
        <end position="136"/>
    </location>
</feature>
<sequence>MLGKSLRKAFLACAASAVLARTLVYSCSAATAGEPALPSPSQNGAQGRTSAAAAENPQDYIPGPSGFLEGKNPASQVAALTSGRHLEPPAVLGSSGEQVEATQSHLSSPEPSSQLQTSGAHIASPSAEAAKHHMGAAAGRRLEGPFTKVMGAHELFSKNTFPRSISPPRRLQFLAGISQLTQLPQLNTLPNLLSSGLSARDRDQLETFSRRVATSRERVYKDLLFATGGKQHGLDEFAMKQLVAKVGLENLPSGNVPSSSQLSHQEFRVLEAARRSHFTVERIIAAYEREVAQHARNLRNVLEANINNPSIRAKITSIASDNLFRRPRDVSVRRLRESPHNRNLAALLQGAGLLGTAGSLIRSMDPSSLTHSLSAGLGGLGLQHLHLPNIGGIGVRQDGTSQALLPITDVGGLQQALQSVFPLSQQVNALAGPLRSFQQGVETATDGAIGAFLSREGLLPFLSVDTAKELLGGLIGGEAIGPHGITDWHDLGLSPTSVSGLAAVMPFDTFLNKFAALAHEVDSDVGVMKREARKRLGAGGVSILPNQLSQVDSILDRLVWGTLRAPVRRLQQTEGTEEMRQPQLQVPAQHVTFAPRTSAHTPTTEPQHPPTPAQQELQPQVVPADLPQRMAPIGQPLKPIVPSQPKQPLPEPEQPPAETDQPSPEPDKVIFKPNQPTPELIQPTPAPVQPTPEPILPTPEPSQPISDPEQPSPEPEQPASAPEGSPIGQGPEDNQQQDQQMEDNTATVDSLLGSLLDHDPEEMDSEEEMLAALQRVELLADAVTVLLREYEKAVEHLQDLLDDQLDAAEEIREELEDQVKEIRDQVKTARKPMQQRAATAAAEVARAYDGALEGFKASLEALLEQPQKTQPASPTMQEDFATLAARIQAAADEKLPFFATAH</sequence>
<dbReference type="Proteomes" id="UP000018050">
    <property type="component" value="Unassembled WGS sequence"/>
</dbReference>
<dbReference type="OMA" id="DEFAMKQ"/>
<dbReference type="RefSeq" id="XP_013248937.1">
    <property type="nucleotide sequence ID" value="XM_013393483.1"/>
</dbReference>
<dbReference type="OrthoDB" id="346542at2759"/>
<accession>U6GPV1</accession>
<evidence type="ECO:0000256" key="2">
    <source>
        <dbReference type="SAM" id="MobiDB-lite"/>
    </source>
</evidence>
<name>U6GPV1_EIMAC</name>
<organism evidence="4 5">
    <name type="scientific">Eimeria acervulina</name>
    <name type="common">Coccidian parasite</name>
    <dbReference type="NCBI Taxonomy" id="5801"/>
    <lineage>
        <taxon>Eukaryota</taxon>
        <taxon>Sar</taxon>
        <taxon>Alveolata</taxon>
        <taxon>Apicomplexa</taxon>
        <taxon>Conoidasida</taxon>
        <taxon>Coccidia</taxon>
        <taxon>Eucoccidiorida</taxon>
        <taxon>Eimeriorina</taxon>
        <taxon>Eimeriidae</taxon>
        <taxon>Eimeria</taxon>
    </lineage>
</organism>
<feature type="coiled-coil region" evidence="1">
    <location>
        <begin position="787"/>
        <end position="832"/>
    </location>
</feature>
<feature type="compositionally biased region" description="Polar residues" evidence="2">
    <location>
        <begin position="39"/>
        <end position="49"/>
    </location>
</feature>
<feature type="region of interest" description="Disordered" evidence="2">
    <location>
        <begin position="630"/>
        <end position="767"/>
    </location>
</feature>
<keyword evidence="5" id="KW-1185">Reference proteome</keyword>
<dbReference type="EMBL" id="HG671591">
    <property type="protein sequence ID" value="CDI81303.1"/>
    <property type="molecule type" value="Genomic_DNA"/>
</dbReference>
<keyword evidence="1" id="KW-0175">Coiled coil</keyword>
<feature type="chain" id="PRO_5004671468" description="Transmembrane protein" evidence="3">
    <location>
        <begin position="21"/>
        <end position="902"/>
    </location>
</feature>
<feature type="compositionally biased region" description="Polar residues" evidence="2">
    <location>
        <begin position="95"/>
        <end position="119"/>
    </location>
</feature>
<proteinExistence type="predicted"/>
<dbReference type="AlphaFoldDB" id="U6GPV1"/>